<dbReference type="Proteomes" id="UP001195483">
    <property type="component" value="Unassembled WGS sequence"/>
</dbReference>
<gene>
    <name evidence="2" type="ORF">CHS0354_005638</name>
</gene>
<organism evidence="2 3">
    <name type="scientific">Potamilus streckersoni</name>
    <dbReference type="NCBI Taxonomy" id="2493646"/>
    <lineage>
        <taxon>Eukaryota</taxon>
        <taxon>Metazoa</taxon>
        <taxon>Spiralia</taxon>
        <taxon>Lophotrochozoa</taxon>
        <taxon>Mollusca</taxon>
        <taxon>Bivalvia</taxon>
        <taxon>Autobranchia</taxon>
        <taxon>Heteroconchia</taxon>
        <taxon>Palaeoheterodonta</taxon>
        <taxon>Unionida</taxon>
        <taxon>Unionoidea</taxon>
        <taxon>Unionidae</taxon>
        <taxon>Ambleminae</taxon>
        <taxon>Lampsilini</taxon>
        <taxon>Potamilus</taxon>
    </lineage>
</organism>
<proteinExistence type="predicted"/>
<reference evidence="2" key="1">
    <citation type="journal article" date="2021" name="Genome Biol. Evol.">
        <title>A High-Quality Reference Genome for a Parasitic Bivalve with Doubly Uniparental Inheritance (Bivalvia: Unionida).</title>
        <authorList>
            <person name="Smith C.H."/>
        </authorList>
    </citation>
    <scope>NUCLEOTIDE SEQUENCE</scope>
    <source>
        <strain evidence="2">CHS0354</strain>
    </source>
</reference>
<reference evidence="2" key="2">
    <citation type="journal article" date="2021" name="Genome Biol. Evol.">
        <title>Developing a high-quality reference genome for a parasitic bivalve with doubly uniparental inheritance (Bivalvia: Unionida).</title>
        <authorList>
            <person name="Smith C.H."/>
        </authorList>
    </citation>
    <scope>NUCLEOTIDE SEQUENCE</scope>
    <source>
        <strain evidence="2">CHS0354</strain>
        <tissue evidence="2">Mantle</tissue>
    </source>
</reference>
<reference evidence="2" key="3">
    <citation type="submission" date="2023-05" db="EMBL/GenBank/DDBJ databases">
        <authorList>
            <person name="Smith C.H."/>
        </authorList>
    </citation>
    <scope>NUCLEOTIDE SEQUENCE</scope>
    <source>
        <strain evidence="2">CHS0354</strain>
        <tissue evidence="2">Mantle</tissue>
    </source>
</reference>
<accession>A0AAE0S0R9</accession>
<keyword evidence="1" id="KW-0732">Signal</keyword>
<comment type="caution">
    <text evidence="2">The sequence shown here is derived from an EMBL/GenBank/DDBJ whole genome shotgun (WGS) entry which is preliminary data.</text>
</comment>
<evidence type="ECO:0000313" key="2">
    <source>
        <dbReference type="EMBL" id="KAK3582998.1"/>
    </source>
</evidence>
<feature type="signal peptide" evidence="1">
    <location>
        <begin position="1"/>
        <end position="20"/>
    </location>
</feature>
<feature type="chain" id="PRO_5042156222" evidence="1">
    <location>
        <begin position="21"/>
        <end position="64"/>
    </location>
</feature>
<keyword evidence="3" id="KW-1185">Reference proteome</keyword>
<evidence type="ECO:0000256" key="1">
    <source>
        <dbReference type="SAM" id="SignalP"/>
    </source>
</evidence>
<dbReference type="AlphaFoldDB" id="A0AAE0S0R9"/>
<protein>
    <submittedName>
        <fullName evidence="2">Uncharacterized protein</fullName>
    </submittedName>
</protein>
<evidence type="ECO:0000313" key="3">
    <source>
        <dbReference type="Proteomes" id="UP001195483"/>
    </source>
</evidence>
<sequence>MYLTFIQLLLTLLLESDVSHIDSSNLQKLLVLKMIYMSIVLYGPSLALNAELTFCCHMPLLASS</sequence>
<dbReference type="EMBL" id="JAEAOA010000398">
    <property type="protein sequence ID" value="KAK3582998.1"/>
    <property type="molecule type" value="Genomic_DNA"/>
</dbReference>
<name>A0AAE0S0R9_9BIVA</name>